<evidence type="ECO:0000313" key="12">
    <source>
        <dbReference type="Proteomes" id="UP001219567"/>
    </source>
</evidence>
<evidence type="ECO:0000259" key="10">
    <source>
        <dbReference type="Pfam" id="PF01699"/>
    </source>
</evidence>
<feature type="transmembrane region" description="Helical" evidence="8">
    <location>
        <begin position="154"/>
        <end position="177"/>
    </location>
</feature>
<feature type="transmembrane region" description="Helical" evidence="8">
    <location>
        <begin position="537"/>
        <end position="556"/>
    </location>
</feature>
<keyword evidence="3" id="KW-0813">Transport</keyword>
<evidence type="ECO:0000256" key="9">
    <source>
        <dbReference type="SAM" id="SignalP"/>
    </source>
</evidence>
<evidence type="ECO:0000256" key="8">
    <source>
        <dbReference type="SAM" id="Phobius"/>
    </source>
</evidence>
<dbReference type="GO" id="GO:0016020">
    <property type="term" value="C:membrane"/>
    <property type="evidence" value="ECO:0007669"/>
    <property type="project" value="UniProtKB-SubCell"/>
</dbReference>
<evidence type="ECO:0000256" key="1">
    <source>
        <dbReference type="ARBA" id="ARBA00004141"/>
    </source>
</evidence>
<dbReference type="GO" id="GO:0008324">
    <property type="term" value="F:monoatomic cation transmembrane transporter activity"/>
    <property type="evidence" value="ECO:0007669"/>
    <property type="project" value="TreeGrafter"/>
</dbReference>
<keyword evidence="6 8" id="KW-0472">Membrane</keyword>
<feature type="domain" description="Sodium/calcium exchanger membrane region" evidence="10">
    <location>
        <begin position="607"/>
        <end position="755"/>
    </location>
</feature>
<feature type="signal peptide" evidence="9">
    <location>
        <begin position="1"/>
        <end position="19"/>
    </location>
</feature>
<protein>
    <recommendedName>
        <fullName evidence="10">Sodium/calcium exchanger membrane region domain-containing protein</fullName>
    </recommendedName>
</protein>
<evidence type="ECO:0000256" key="3">
    <source>
        <dbReference type="ARBA" id="ARBA00022448"/>
    </source>
</evidence>
<feature type="transmembrane region" description="Helical" evidence="8">
    <location>
        <begin position="740"/>
        <end position="758"/>
    </location>
</feature>
<keyword evidence="12" id="KW-1185">Reference proteome</keyword>
<feature type="transmembrane region" description="Helical" evidence="8">
    <location>
        <begin position="562"/>
        <end position="582"/>
    </location>
</feature>
<dbReference type="InterPro" id="IPR044880">
    <property type="entry name" value="NCX_ion-bd_dom_sf"/>
</dbReference>
<feature type="transmembrane region" description="Helical" evidence="8">
    <location>
        <begin position="705"/>
        <end position="728"/>
    </location>
</feature>
<dbReference type="InterPro" id="IPR004837">
    <property type="entry name" value="NaCa_Exmemb"/>
</dbReference>
<comment type="similarity">
    <text evidence="2">Belongs to the Ca(2+):cation antiporter (CaCA) (TC 2.A.19) family.</text>
</comment>
<dbReference type="PROSITE" id="PS51257">
    <property type="entry name" value="PROKAR_LIPOPROTEIN"/>
    <property type="match status" value="1"/>
</dbReference>
<comment type="subcellular location">
    <subcellularLocation>
        <location evidence="1">Membrane</location>
        <topology evidence="1">Multi-pass membrane protein</topology>
    </subcellularLocation>
</comment>
<feature type="chain" id="PRO_5042606747" description="Sodium/calcium exchanger membrane region domain-containing protein" evidence="9">
    <location>
        <begin position="20"/>
        <end position="764"/>
    </location>
</feature>
<evidence type="ECO:0000256" key="4">
    <source>
        <dbReference type="ARBA" id="ARBA00022692"/>
    </source>
</evidence>
<dbReference type="Pfam" id="PF01699">
    <property type="entry name" value="Na_Ca_ex"/>
    <property type="match status" value="2"/>
</dbReference>
<dbReference type="GO" id="GO:0006874">
    <property type="term" value="P:intracellular calcium ion homeostasis"/>
    <property type="evidence" value="ECO:0007669"/>
    <property type="project" value="TreeGrafter"/>
</dbReference>
<evidence type="ECO:0000256" key="5">
    <source>
        <dbReference type="ARBA" id="ARBA00022989"/>
    </source>
</evidence>
<dbReference type="PANTHER" id="PTHR12266:SF0">
    <property type="entry name" value="MITOCHONDRIAL SODIUM_CALCIUM EXCHANGER PROTEIN"/>
    <property type="match status" value="1"/>
</dbReference>
<evidence type="ECO:0000313" key="11">
    <source>
        <dbReference type="EMBL" id="WFD01307.1"/>
    </source>
</evidence>
<name>A0AAJ6CL20_9BASI</name>
<dbReference type="Proteomes" id="UP001219567">
    <property type="component" value="Chromosome 8"/>
</dbReference>
<feature type="transmembrane region" description="Helical" evidence="8">
    <location>
        <begin position="668"/>
        <end position="693"/>
    </location>
</feature>
<reference evidence="11 12" key="1">
    <citation type="submission" date="2023-03" db="EMBL/GenBank/DDBJ databases">
        <title>Mating type loci evolution in Malassezia.</title>
        <authorList>
            <person name="Coelho M.A."/>
        </authorList>
    </citation>
    <scope>NUCLEOTIDE SEQUENCE [LARGE SCALE GENOMIC DNA]</scope>
    <source>
        <strain evidence="11 12">CBS 9725</strain>
    </source>
</reference>
<dbReference type="PANTHER" id="PTHR12266">
    <property type="entry name" value="NA+/CA2+ K+ INDEPENDENT EXCHANGER"/>
    <property type="match status" value="1"/>
</dbReference>
<keyword evidence="5 8" id="KW-1133">Transmembrane helix</keyword>
<evidence type="ECO:0000256" key="2">
    <source>
        <dbReference type="ARBA" id="ARBA00008170"/>
    </source>
</evidence>
<keyword evidence="4 8" id="KW-0812">Transmembrane</keyword>
<keyword evidence="9" id="KW-0732">Signal</keyword>
<dbReference type="AlphaFoldDB" id="A0AAJ6CL20"/>
<feature type="transmembrane region" description="Helical" evidence="8">
    <location>
        <begin position="186"/>
        <end position="204"/>
    </location>
</feature>
<dbReference type="EMBL" id="CP119950">
    <property type="protein sequence ID" value="WFD01307.1"/>
    <property type="molecule type" value="Genomic_DNA"/>
</dbReference>
<sequence length="764" mass="84052">MRLAQVVCALGVFTACVAAVSIEDVHSIQSCPVLPENLTLADACAFVKSECAGSPSLFYLRLYYCVEAYVSPDKPTANGVVNMTGILALLACLLFLFSVLGLVAGDFFCPNLSSLAVELGMNDSTVGVTLLAFGNGLPDVVSTFRAMQQDTATIALGELMGAAVFTVSAVCGSIMVFHRFHIHPFLFAREVGVYCIAVMLMLYFMRDGRLELHEGLTLILLYAVFIVLVFVGDLYIDPELGIEAADAERISEQTPLVAEPTMWTRYDVGARQRSLSPTSSHDLLNNSAAQNSHTLPSSTSATPGLQRKSFIRRTSLPVWYGSESYTRDLLRNVSPDANMIMDEYFDNQRTVQRGPLIRFRDQLTRKLRNLVSEYHPPERDNAIARAQTSSSPRRINSEESPMRAPEIQVERPSVDLGAEFSSVEQTEPKSRSWKLRTLGIALFPSLMCWQNRTVLQKILSSLAAPALLLLRATAPLVSKEEYVFHKALTHLLHASSREQSPTASVLDVCRELEQQPDSLSDTQFLIQTHERAQADRWLIGIHCVVTPIFILSAIGFPQDPLIRKLVMIGSAFAGVIAGYHIVRHFSRFSDCDTPEQLHRYSFLRSGIGFCVGLLWIVVCVDQVLALLHALGYICGWSEAILGLTLFAIGNSLGDIVTNLSIARLGHPLMALSACFASPMTNLLLGVGVSTTWIRLTHPKHGPFFFSLSTTLWLSSCALAAMLLSMLIVIPLNGLYTCRTLGLLFLATYVVVMSANIFLEIHSSM</sequence>
<feature type="transmembrane region" description="Helical" evidence="8">
    <location>
        <begin position="216"/>
        <end position="236"/>
    </location>
</feature>
<feature type="region of interest" description="Disordered" evidence="7">
    <location>
        <begin position="381"/>
        <end position="405"/>
    </location>
</feature>
<proteinExistence type="inferred from homology"/>
<feature type="transmembrane region" description="Helical" evidence="8">
    <location>
        <begin position="602"/>
        <end position="623"/>
    </location>
</feature>
<feature type="transmembrane region" description="Helical" evidence="8">
    <location>
        <begin position="80"/>
        <end position="103"/>
    </location>
</feature>
<dbReference type="Gene3D" id="1.20.1420.30">
    <property type="entry name" value="NCX, central ion-binding region"/>
    <property type="match status" value="2"/>
</dbReference>
<evidence type="ECO:0000256" key="7">
    <source>
        <dbReference type="SAM" id="MobiDB-lite"/>
    </source>
</evidence>
<feature type="domain" description="Sodium/calcium exchanger membrane region" evidence="10">
    <location>
        <begin position="91"/>
        <end position="230"/>
    </location>
</feature>
<organism evidence="11 12">
    <name type="scientific">Malassezia yamatoensis</name>
    <dbReference type="NCBI Taxonomy" id="253288"/>
    <lineage>
        <taxon>Eukaryota</taxon>
        <taxon>Fungi</taxon>
        <taxon>Dikarya</taxon>
        <taxon>Basidiomycota</taxon>
        <taxon>Ustilaginomycotina</taxon>
        <taxon>Malasseziomycetes</taxon>
        <taxon>Malasseziales</taxon>
        <taxon>Malasseziaceae</taxon>
        <taxon>Malassezia</taxon>
    </lineage>
</organism>
<gene>
    <name evidence="11" type="ORF">MYAM1_004069</name>
</gene>
<evidence type="ECO:0000256" key="6">
    <source>
        <dbReference type="ARBA" id="ARBA00023136"/>
    </source>
</evidence>
<dbReference type="InterPro" id="IPR051359">
    <property type="entry name" value="CaCA_antiporter"/>
</dbReference>
<accession>A0AAJ6CL20</accession>